<sequence length="55" mass="6084">MELIIMFGVAIVVVILAGIAIIGGLTERVKRPTGELKEQISNLEKRVNHLEDNNK</sequence>
<evidence type="ECO:0000313" key="2">
    <source>
        <dbReference type="EMBL" id="MFC4559724.1"/>
    </source>
</evidence>
<reference evidence="3" key="1">
    <citation type="journal article" date="2019" name="Int. J. Syst. Evol. Microbiol.">
        <title>The Global Catalogue of Microorganisms (GCM) 10K type strain sequencing project: providing services to taxonomists for standard genome sequencing and annotation.</title>
        <authorList>
            <consortium name="The Broad Institute Genomics Platform"/>
            <consortium name="The Broad Institute Genome Sequencing Center for Infectious Disease"/>
            <person name="Wu L."/>
            <person name="Ma J."/>
        </authorList>
    </citation>
    <scope>NUCLEOTIDE SEQUENCE [LARGE SCALE GENOMIC DNA]</scope>
    <source>
        <strain evidence="3">CGMCC 4.7426</strain>
    </source>
</reference>
<accession>A0ABV9DLH9</accession>
<dbReference type="RefSeq" id="WP_390298456.1">
    <property type="nucleotide sequence ID" value="NZ_JBHSFU010000011.1"/>
</dbReference>
<feature type="transmembrane region" description="Helical" evidence="1">
    <location>
        <begin position="6"/>
        <end position="25"/>
    </location>
</feature>
<evidence type="ECO:0000313" key="3">
    <source>
        <dbReference type="Proteomes" id="UP001595989"/>
    </source>
</evidence>
<evidence type="ECO:0008006" key="4">
    <source>
        <dbReference type="Google" id="ProtNLM"/>
    </source>
</evidence>
<evidence type="ECO:0000256" key="1">
    <source>
        <dbReference type="SAM" id="Phobius"/>
    </source>
</evidence>
<proteinExistence type="predicted"/>
<keyword evidence="1" id="KW-0812">Transmembrane</keyword>
<name>A0ABV9DLH9_9BACI</name>
<gene>
    <name evidence="2" type="ORF">ACFO3D_16175</name>
</gene>
<protein>
    <recommendedName>
        <fullName evidence="4">DUF4083 domain-containing protein</fullName>
    </recommendedName>
</protein>
<organism evidence="2 3">
    <name type="scientific">Virgibacillus kekensis</name>
    <dbReference type="NCBI Taxonomy" id="202261"/>
    <lineage>
        <taxon>Bacteria</taxon>
        <taxon>Bacillati</taxon>
        <taxon>Bacillota</taxon>
        <taxon>Bacilli</taxon>
        <taxon>Bacillales</taxon>
        <taxon>Bacillaceae</taxon>
        <taxon>Virgibacillus</taxon>
    </lineage>
</organism>
<keyword evidence="3" id="KW-1185">Reference proteome</keyword>
<comment type="caution">
    <text evidence="2">The sequence shown here is derived from an EMBL/GenBank/DDBJ whole genome shotgun (WGS) entry which is preliminary data.</text>
</comment>
<dbReference type="Proteomes" id="UP001595989">
    <property type="component" value="Unassembled WGS sequence"/>
</dbReference>
<keyword evidence="1" id="KW-1133">Transmembrane helix</keyword>
<dbReference type="EMBL" id="JBHSFU010000011">
    <property type="protein sequence ID" value="MFC4559724.1"/>
    <property type="molecule type" value="Genomic_DNA"/>
</dbReference>
<keyword evidence="1" id="KW-0472">Membrane</keyword>